<accession>A0A1J4MLD4</accession>
<keyword evidence="4" id="KW-1185">Reference proteome</keyword>
<keyword evidence="2" id="KW-0472">Membrane</keyword>
<gene>
    <name evidence="3" type="ORF">cubi_02979</name>
</gene>
<dbReference type="AlphaFoldDB" id="A0A1J4MLD4"/>
<evidence type="ECO:0000256" key="2">
    <source>
        <dbReference type="SAM" id="Phobius"/>
    </source>
</evidence>
<organism evidence="3 4">
    <name type="scientific">Cryptosporidium ubiquitum</name>
    <dbReference type="NCBI Taxonomy" id="857276"/>
    <lineage>
        <taxon>Eukaryota</taxon>
        <taxon>Sar</taxon>
        <taxon>Alveolata</taxon>
        <taxon>Apicomplexa</taxon>
        <taxon>Conoidasida</taxon>
        <taxon>Coccidia</taxon>
        <taxon>Eucoccidiorida</taxon>
        <taxon>Eimeriorina</taxon>
        <taxon>Cryptosporidiidae</taxon>
        <taxon>Cryptosporidium</taxon>
    </lineage>
</organism>
<protein>
    <submittedName>
        <fullName evidence="3">Uncharacterized protein</fullName>
    </submittedName>
</protein>
<feature type="region of interest" description="Disordered" evidence="1">
    <location>
        <begin position="226"/>
        <end position="245"/>
    </location>
</feature>
<reference evidence="3 4" key="1">
    <citation type="submission" date="2016-10" db="EMBL/GenBank/DDBJ databases">
        <title>Reductive evolution of mitochondrial metabolism and differential evolution of invasion-related proteins in Cryptosporidium.</title>
        <authorList>
            <person name="Liu S."/>
            <person name="Roellig D.M."/>
            <person name="Guo Y."/>
            <person name="Li N."/>
            <person name="Frace M.A."/>
            <person name="Tang K."/>
            <person name="Zhang L."/>
            <person name="Feng Y."/>
            <person name="Xiao L."/>
        </authorList>
    </citation>
    <scope>NUCLEOTIDE SEQUENCE [LARGE SCALE GENOMIC DNA]</scope>
    <source>
        <strain evidence="3">39726</strain>
    </source>
</reference>
<dbReference type="EMBL" id="LRBP01000008">
    <property type="protein sequence ID" value="OII74847.1"/>
    <property type="molecule type" value="Genomic_DNA"/>
</dbReference>
<dbReference type="GeneID" id="39979770"/>
<feature type="transmembrane region" description="Helical" evidence="2">
    <location>
        <begin position="190"/>
        <end position="215"/>
    </location>
</feature>
<dbReference type="VEuPathDB" id="CryptoDB:cubi_02979"/>
<dbReference type="Proteomes" id="UP000186176">
    <property type="component" value="Unassembled WGS sequence"/>
</dbReference>
<dbReference type="RefSeq" id="XP_028875992.1">
    <property type="nucleotide sequence ID" value="XM_029019991.1"/>
</dbReference>
<proteinExistence type="predicted"/>
<evidence type="ECO:0000256" key="1">
    <source>
        <dbReference type="SAM" id="MobiDB-lite"/>
    </source>
</evidence>
<sequence length="245" mass="28372">MAFILFGELCAVNLSCDARLRECESEVKSLLKKNSECSSDLDSLKMEISHLSEMILQCERNNITKESHQTISWRVVFNQLKNFSVFFKGLIAASYSNVPKELDSQIKSFYSKIYAYLDPTIEKYYEVYPLISQHIKSYMNKYVNLLGPYIEYVNIYSEFINEKLDKYVARIESYEPNVAGTIPKNLHDRIFYILCAVFALYVVLESIFIVLKLIFRCFGIRCNSSTNKKAVKSPSSKSTPSNRRK</sequence>
<evidence type="ECO:0000313" key="3">
    <source>
        <dbReference type="EMBL" id="OII74847.1"/>
    </source>
</evidence>
<dbReference type="OrthoDB" id="338567at2759"/>
<keyword evidence="2" id="KW-1133">Transmembrane helix</keyword>
<comment type="caution">
    <text evidence="3">The sequence shown here is derived from an EMBL/GenBank/DDBJ whole genome shotgun (WGS) entry which is preliminary data.</text>
</comment>
<name>A0A1J4MLD4_9CRYT</name>
<keyword evidence="2" id="KW-0812">Transmembrane</keyword>
<evidence type="ECO:0000313" key="4">
    <source>
        <dbReference type="Proteomes" id="UP000186176"/>
    </source>
</evidence>